<evidence type="ECO:0000256" key="15">
    <source>
        <dbReference type="PROSITE-ProRule" id="PRU10144"/>
    </source>
</evidence>
<dbReference type="InterPro" id="IPR037066">
    <property type="entry name" value="Plug_dom_sf"/>
</dbReference>
<keyword evidence="12 19" id="KW-0675">Receptor</keyword>
<evidence type="ECO:0000256" key="3">
    <source>
        <dbReference type="ARBA" id="ARBA00022448"/>
    </source>
</evidence>
<dbReference type="PROSITE" id="PS52016">
    <property type="entry name" value="TONB_DEPENDENT_REC_3"/>
    <property type="match status" value="1"/>
</dbReference>
<accession>A0ABV9GYB2</accession>
<evidence type="ECO:0000256" key="12">
    <source>
        <dbReference type="ARBA" id="ARBA00023170"/>
    </source>
</evidence>
<dbReference type="InterPro" id="IPR000531">
    <property type="entry name" value="Beta-barrel_TonB"/>
</dbReference>
<dbReference type="Gene3D" id="2.40.170.20">
    <property type="entry name" value="TonB-dependent receptor, beta-barrel domain"/>
    <property type="match status" value="1"/>
</dbReference>
<dbReference type="EMBL" id="JBHSEW010000006">
    <property type="protein sequence ID" value="MFC4622206.1"/>
    <property type="molecule type" value="Genomic_DNA"/>
</dbReference>
<evidence type="ECO:0000313" key="20">
    <source>
        <dbReference type="Proteomes" id="UP001595967"/>
    </source>
</evidence>
<reference evidence="20" key="1">
    <citation type="journal article" date="2019" name="Int. J. Syst. Evol. Microbiol.">
        <title>The Global Catalogue of Microorganisms (GCM) 10K type strain sequencing project: providing services to taxonomists for standard genome sequencing and annotation.</title>
        <authorList>
            <consortium name="The Broad Institute Genomics Platform"/>
            <consortium name="The Broad Institute Genome Sequencing Center for Infectious Disease"/>
            <person name="Wu L."/>
            <person name="Ma J."/>
        </authorList>
    </citation>
    <scope>NUCLEOTIDE SEQUENCE [LARGE SCALE GENOMIC DNA]</scope>
    <source>
        <strain evidence="20">JCM 11650</strain>
    </source>
</reference>
<dbReference type="SMART" id="SM00965">
    <property type="entry name" value="STN"/>
    <property type="match status" value="1"/>
</dbReference>
<dbReference type="Gene3D" id="3.55.50.30">
    <property type="match status" value="1"/>
</dbReference>
<keyword evidence="7 17" id="KW-0732">Signal</keyword>
<evidence type="ECO:0000256" key="10">
    <source>
        <dbReference type="ARBA" id="ARBA00023077"/>
    </source>
</evidence>
<dbReference type="PANTHER" id="PTHR32552:SF74">
    <property type="entry name" value="HYDROXAMATE SIDEROPHORE RECEPTOR FHUE"/>
    <property type="match status" value="1"/>
</dbReference>
<dbReference type="Gene3D" id="2.170.130.10">
    <property type="entry name" value="TonB-dependent receptor, plug domain"/>
    <property type="match status" value="1"/>
</dbReference>
<sequence length="798" mass="87286">MLSLLFRFRRTPLARAALCLGLALPLPAAMAQAGAPVPVVRFDIAAQPLAGALDQFARQAGLQLVFQPGLAAQRQAPAVRGELPLRQALDALLQGSGLHGQVRDGTLTVQPVVSGEQSLPEVKVVSNQLGEITEGTGSYTPGTIATATRLVLTPRETPQSVSVVTRQKMDDFQLTSIDQVMEHTPGVSIVTYDSERTEYFARGFAIQNFQYDGIPMMRDSSYSAGNTLSDMVMYDRVEVLKGATGLLTGVGTPGATINLVRKKPTREFQGHITGSAGRWDSYRTEVDLSGALNASGSVRARGVAAYSDRHSHKDGYRRKTDVFYGIVEADLTSSTLLTLGLDAQHNKPRASTWGGIPVLNAQGEFNAMPRSFNNGASWSHWDQYTRTGFATLEHSFDNGWLVKAQFNHQVNGYDANLGSAASGHPDPVDGSGVSMWAGQYVGRTTSKAGDVYLSGPLRLAGREHELVLGASMANRRWKNSSWWDAGSYDKSVADYYRWNGQVPRPNWNPAPDGTNDETTRERGLYVTARWNLRDDWKLITGGRWSSYRNRVAGQDESGVFVPYLGTVVDLNDAYSLYGSYTGIFTPQSLQDEQGRRLDPLQGKNYEVGMKASFMGGRLNASAAVFQLEQDNFGVETGGVTPNGGTAYRAIKGVKSKGYEIEVAGQITPAWQLQAGYSHSVSRQQGERVSTLTPVSQFSLYTSYKFGASLPGLTLGGGMRWQDKTWGDVSTPSGQSVRHTVKSYWLMDLMAGYAFNKNLSASLVVNNVLDKKYYSIFSWYSTYTWGEPRSVNVSLTYKF</sequence>
<dbReference type="InterPro" id="IPR010105">
    <property type="entry name" value="TonB_sidphr_rcpt"/>
</dbReference>
<dbReference type="RefSeq" id="WP_377725547.1">
    <property type="nucleotide sequence ID" value="NZ_JBHSEW010000006.1"/>
</dbReference>
<feature type="chain" id="PRO_5046477857" evidence="17">
    <location>
        <begin position="32"/>
        <end position="798"/>
    </location>
</feature>
<dbReference type="Proteomes" id="UP001595967">
    <property type="component" value="Unassembled WGS sequence"/>
</dbReference>
<evidence type="ECO:0000256" key="13">
    <source>
        <dbReference type="ARBA" id="ARBA00023237"/>
    </source>
</evidence>
<evidence type="ECO:0000256" key="11">
    <source>
        <dbReference type="ARBA" id="ARBA00023136"/>
    </source>
</evidence>
<feature type="domain" description="Secretin/TonB short N-terminal" evidence="18">
    <location>
        <begin position="62"/>
        <end position="112"/>
    </location>
</feature>
<gene>
    <name evidence="19" type="ORF">ACFO3A_08260</name>
</gene>
<dbReference type="SUPFAM" id="SSF56935">
    <property type="entry name" value="Porins"/>
    <property type="match status" value="1"/>
</dbReference>
<evidence type="ECO:0000256" key="7">
    <source>
        <dbReference type="ARBA" id="ARBA00022729"/>
    </source>
</evidence>
<evidence type="ECO:0000256" key="8">
    <source>
        <dbReference type="ARBA" id="ARBA00023004"/>
    </source>
</evidence>
<name>A0ABV9GYB2_9BURK</name>
<evidence type="ECO:0000256" key="6">
    <source>
        <dbReference type="ARBA" id="ARBA00022692"/>
    </source>
</evidence>
<comment type="caution">
    <text evidence="19">The sequence shown here is derived from an EMBL/GenBank/DDBJ whole genome shotgun (WGS) entry which is preliminary data.</text>
</comment>
<comment type="subcellular location">
    <subcellularLocation>
        <location evidence="1 14">Cell outer membrane</location>
        <topology evidence="1 14">Multi-pass membrane protein</topology>
    </subcellularLocation>
</comment>
<evidence type="ECO:0000256" key="9">
    <source>
        <dbReference type="ARBA" id="ARBA00023065"/>
    </source>
</evidence>
<keyword evidence="4 14" id="KW-1134">Transmembrane beta strand</keyword>
<dbReference type="InterPro" id="IPR010917">
    <property type="entry name" value="TonB_rcpt_CS"/>
</dbReference>
<keyword evidence="8" id="KW-0408">Iron</keyword>
<evidence type="ECO:0000256" key="17">
    <source>
        <dbReference type="SAM" id="SignalP"/>
    </source>
</evidence>
<dbReference type="PANTHER" id="PTHR32552">
    <property type="entry name" value="FERRICHROME IRON RECEPTOR-RELATED"/>
    <property type="match status" value="1"/>
</dbReference>
<keyword evidence="9" id="KW-0406">Ion transport</keyword>
<keyword evidence="10 16" id="KW-0798">TonB box</keyword>
<evidence type="ECO:0000256" key="16">
    <source>
        <dbReference type="RuleBase" id="RU003357"/>
    </source>
</evidence>
<dbReference type="Pfam" id="PF07715">
    <property type="entry name" value="Plug"/>
    <property type="match status" value="1"/>
</dbReference>
<organism evidence="19 20">
    <name type="scientific">Comamonas nitrativorans</name>
    <dbReference type="NCBI Taxonomy" id="108437"/>
    <lineage>
        <taxon>Bacteria</taxon>
        <taxon>Pseudomonadati</taxon>
        <taxon>Pseudomonadota</taxon>
        <taxon>Betaproteobacteria</taxon>
        <taxon>Burkholderiales</taxon>
        <taxon>Comamonadaceae</taxon>
        <taxon>Comamonas</taxon>
    </lineage>
</organism>
<evidence type="ECO:0000313" key="19">
    <source>
        <dbReference type="EMBL" id="MFC4622206.1"/>
    </source>
</evidence>
<evidence type="ECO:0000256" key="1">
    <source>
        <dbReference type="ARBA" id="ARBA00004571"/>
    </source>
</evidence>
<comment type="similarity">
    <text evidence="2 14 16">Belongs to the TonB-dependent receptor family.</text>
</comment>
<evidence type="ECO:0000256" key="2">
    <source>
        <dbReference type="ARBA" id="ARBA00009810"/>
    </source>
</evidence>
<keyword evidence="13 14" id="KW-0998">Cell outer membrane</keyword>
<dbReference type="PROSITE" id="PS01156">
    <property type="entry name" value="TONB_DEPENDENT_REC_2"/>
    <property type="match status" value="1"/>
</dbReference>
<keyword evidence="5" id="KW-0410">Iron transport</keyword>
<proteinExistence type="inferred from homology"/>
<feature type="signal peptide" evidence="17">
    <location>
        <begin position="1"/>
        <end position="31"/>
    </location>
</feature>
<dbReference type="InterPro" id="IPR039426">
    <property type="entry name" value="TonB-dep_rcpt-like"/>
</dbReference>
<dbReference type="CDD" id="cd01347">
    <property type="entry name" value="ligand_gated_channel"/>
    <property type="match status" value="1"/>
</dbReference>
<evidence type="ECO:0000256" key="5">
    <source>
        <dbReference type="ARBA" id="ARBA00022496"/>
    </source>
</evidence>
<dbReference type="Pfam" id="PF00593">
    <property type="entry name" value="TonB_dep_Rec_b-barrel"/>
    <property type="match status" value="1"/>
</dbReference>
<evidence type="ECO:0000256" key="14">
    <source>
        <dbReference type="PROSITE-ProRule" id="PRU01360"/>
    </source>
</evidence>
<evidence type="ECO:0000259" key="18">
    <source>
        <dbReference type="SMART" id="SM00965"/>
    </source>
</evidence>
<keyword evidence="6 14" id="KW-0812">Transmembrane</keyword>
<dbReference type="InterPro" id="IPR011662">
    <property type="entry name" value="Secretin/TonB_short_N"/>
</dbReference>
<keyword evidence="20" id="KW-1185">Reference proteome</keyword>
<dbReference type="InterPro" id="IPR036942">
    <property type="entry name" value="Beta-barrel_TonB_sf"/>
</dbReference>
<feature type="short sequence motif" description="TonB C-terminal box" evidence="15">
    <location>
        <begin position="781"/>
        <end position="798"/>
    </location>
</feature>
<keyword evidence="3 14" id="KW-0813">Transport</keyword>
<keyword evidence="11 14" id="KW-0472">Membrane</keyword>
<evidence type="ECO:0000256" key="4">
    <source>
        <dbReference type="ARBA" id="ARBA00022452"/>
    </source>
</evidence>
<protein>
    <submittedName>
        <fullName evidence="19">TonB-dependent siderophore receptor</fullName>
    </submittedName>
</protein>
<dbReference type="NCBIfam" id="TIGR01783">
    <property type="entry name" value="TonB-siderophor"/>
    <property type="match status" value="1"/>
</dbReference>
<dbReference type="Pfam" id="PF07660">
    <property type="entry name" value="STN"/>
    <property type="match status" value="1"/>
</dbReference>
<dbReference type="InterPro" id="IPR012910">
    <property type="entry name" value="Plug_dom"/>
</dbReference>